<proteinExistence type="predicted"/>
<dbReference type="InterPro" id="IPR036388">
    <property type="entry name" value="WH-like_DNA-bd_sf"/>
</dbReference>
<dbReference type="PANTHER" id="PTHR30136:SF24">
    <property type="entry name" value="HTH-TYPE TRANSCRIPTIONAL REPRESSOR ALLR"/>
    <property type="match status" value="1"/>
</dbReference>
<evidence type="ECO:0000256" key="2">
    <source>
        <dbReference type="ARBA" id="ARBA00023125"/>
    </source>
</evidence>
<dbReference type="GO" id="GO:0045892">
    <property type="term" value="P:negative regulation of DNA-templated transcription"/>
    <property type="evidence" value="ECO:0007669"/>
    <property type="project" value="TreeGrafter"/>
</dbReference>
<reference evidence="6 7" key="1">
    <citation type="submission" date="2017-07" db="EMBL/GenBank/DDBJ databases">
        <title>Draft whole genome sequences of clinical Proprionibacteriaceae strains.</title>
        <authorList>
            <person name="Bernier A.-M."/>
            <person name="Bernard K."/>
            <person name="Domingo M.-C."/>
        </authorList>
    </citation>
    <scope>NUCLEOTIDE SEQUENCE [LARGE SCALE GENOMIC DNA]</scope>
    <source>
        <strain evidence="6 7">NML 150081</strain>
    </source>
</reference>
<dbReference type="OrthoDB" id="4068713at2"/>
<gene>
    <name evidence="6" type="ORF">CGZ91_10685</name>
</gene>
<dbReference type="Pfam" id="PF01614">
    <property type="entry name" value="IclR_C"/>
    <property type="match status" value="1"/>
</dbReference>
<feature type="domain" description="HTH iclR-type" evidence="4">
    <location>
        <begin position="16"/>
        <end position="76"/>
    </location>
</feature>
<dbReference type="RefSeq" id="WP_094455045.1">
    <property type="nucleotide sequence ID" value="NZ_NMVJ01000009.1"/>
</dbReference>
<dbReference type="GO" id="GO:0003677">
    <property type="term" value="F:DNA binding"/>
    <property type="evidence" value="ECO:0007669"/>
    <property type="project" value="UniProtKB-KW"/>
</dbReference>
<dbReference type="GO" id="GO:0003700">
    <property type="term" value="F:DNA-binding transcription factor activity"/>
    <property type="evidence" value="ECO:0007669"/>
    <property type="project" value="TreeGrafter"/>
</dbReference>
<dbReference type="InterPro" id="IPR029016">
    <property type="entry name" value="GAF-like_dom_sf"/>
</dbReference>
<sequence>MAETVTPQPVVPAGGSPAASRTGHLLHLLAEEAKPMGLSQIARGLGLAKSSTLGLLTSLEAAGLVRRERSRYSLDAGVLRLASGFLRSYDVAAEFRHATQAFYGLSRELVQLAALAGTEVLYLTRHTGRSPLFVSAAPGDSFPAAITAVGTVLLAGLDDDEVSERYSGPDKFPMWTSESTANLPQLLRKLQRTRARGFAVDEGETNPGVVGIAVRVERGGRHNTPLAVGASLPRAGLTPRHRQLIIAELRELRDVLESGSTAAPEENGE</sequence>
<keyword evidence="1" id="KW-0805">Transcription regulation</keyword>
<dbReference type="EMBL" id="NMVJ01000009">
    <property type="protein sequence ID" value="OYN89362.1"/>
    <property type="molecule type" value="Genomic_DNA"/>
</dbReference>
<dbReference type="Proteomes" id="UP000216300">
    <property type="component" value="Unassembled WGS sequence"/>
</dbReference>
<feature type="domain" description="IclR-ED" evidence="5">
    <location>
        <begin position="77"/>
        <end position="269"/>
    </location>
</feature>
<dbReference type="InterPro" id="IPR036390">
    <property type="entry name" value="WH_DNA-bd_sf"/>
</dbReference>
<dbReference type="PROSITE" id="PS51077">
    <property type="entry name" value="HTH_ICLR"/>
    <property type="match status" value="1"/>
</dbReference>
<dbReference type="PROSITE" id="PS51078">
    <property type="entry name" value="ICLR_ED"/>
    <property type="match status" value="1"/>
</dbReference>
<evidence type="ECO:0000256" key="3">
    <source>
        <dbReference type="ARBA" id="ARBA00023163"/>
    </source>
</evidence>
<comment type="caution">
    <text evidence="6">The sequence shown here is derived from an EMBL/GenBank/DDBJ whole genome shotgun (WGS) entry which is preliminary data.</text>
</comment>
<dbReference type="InterPro" id="IPR005471">
    <property type="entry name" value="Tscrpt_reg_IclR_N"/>
</dbReference>
<evidence type="ECO:0000313" key="7">
    <source>
        <dbReference type="Proteomes" id="UP000216300"/>
    </source>
</evidence>
<name>A0A255EIW1_9ACTN</name>
<organism evidence="6 7">
    <name type="scientific">Parenemella sanctibonifatiensis</name>
    <dbReference type="NCBI Taxonomy" id="2016505"/>
    <lineage>
        <taxon>Bacteria</taxon>
        <taxon>Bacillati</taxon>
        <taxon>Actinomycetota</taxon>
        <taxon>Actinomycetes</taxon>
        <taxon>Propionibacteriales</taxon>
        <taxon>Propionibacteriaceae</taxon>
        <taxon>Parenemella</taxon>
    </lineage>
</organism>
<keyword evidence="7" id="KW-1185">Reference proteome</keyword>
<keyword evidence="3" id="KW-0804">Transcription</keyword>
<dbReference type="InterPro" id="IPR050707">
    <property type="entry name" value="HTH_MetabolicPath_Reg"/>
</dbReference>
<accession>A0A255EIW1</accession>
<dbReference type="Gene3D" id="1.10.10.10">
    <property type="entry name" value="Winged helix-like DNA-binding domain superfamily/Winged helix DNA-binding domain"/>
    <property type="match status" value="1"/>
</dbReference>
<dbReference type="SUPFAM" id="SSF46785">
    <property type="entry name" value="Winged helix' DNA-binding domain"/>
    <property type="match status" value="1"/>
</dbReference>
<dbReference type="Pfam" id="PF09339">
    <property type="entry name" value="HTH_IclR"/>
    <property type="match status" value="1"/>
</dbReference>
<keyword evidence="2" id="KW-0238">DNA-binding</keyword>
<evidence type="ECO:0000313" key="6">
    <source>
        <dbReference type="EMBL" id="OYN89362.1"/>
    </source>
</evidence>
<dbReference type="PANTHER" id="PTHR30136">
    <property type="entry name" value="HELIX-TURN-HELIX TRANSCRIPTIONAL REGULATOR, ICLR FAMILY"/>
    <property type="match status" value="1"/>
</dbReference>
<evidence type="ECO:0000259" key="4">
    <source>
        <dbReference type="PROSITE" id="PS51077"/>
    </source>
</evidence>
<protein>
    <submittedName>
        <fullName evidence="6">ArsR family transcriptional regulator</fullName>
    </submittedName>
</protein>
<dbReference type="SUPFAM" id="SSF55781">
    <property type="entry name" value="GAF domain-like"/>
    <property type="match status" value="1"/>
</dbReference>
<dbReference type="Gene3D" id="3.30.450.40">
    <property type="match status" value="1"/>
</dbReference>
<dbReference type="InterPro" id="IPR014757">
    <property type="entry name" value="Tscrpt_reg_IclR_C"/>
</dbReference>
<dbReference type="SMART" id="SM00346">
    <property type="entry name" value="HTH_ICLR"/>
    <property type="match status" value="1"/>
</dbReference>
<evidence type="ECO:0000259" key="5">
    <source>
        <dbReference type="PROSITE" id="PS51078"/>
    </source>
</evidence>
<dbReference type="AlphaFoldDB" id="A0A255EIW1"/>
<evidence type="ECO:0000256" key="1">
    <source>
        <dbReference type="ARBA" id="ARBA00023015"/>
    </source>
</evidence>